<comment type="caution">
    <text evidence="1">The sequence shown here is derived from an EMBL/GenBank/DDBJ whole genome shotgun (WGS) entry which is preliminary data.</text>
</comment>
<protein>
    <submittedName>
        <fullName evidence="1">Uncharacterized protein</fullName>
    </submittedName>
</protein>
<reference evidence="1" key="2">
    <citation type="journal article" date="2020" name="Nat. Commun.">
        <title>Large-scale genome sequencing of mycorrhizal fungi provides insights into the early evolution of symbiotic traits.</title>
        <authorList>
            <person name="Miyauchi S."/>
            <person name="Kiss E."/>
            <person name="Kuo A."/>
            <person name="Drula E."/>
            <person name="Kohler A."/>
            <person name="Sanchez-Garcia M."/>
            <person name="Morin E."/>
            <person name="Andreopoulos B."/>
            <person name="Barry K.W."/>
            <person name="Bonito G."/>
            <person name="Buee M."/>
            <person name="Carver A."/>
            <person name="Chen C."/>
            <person name="Cichocki N."/>
            <person name="Clum A."/>
            <person name="Culley D."/>
            <person name="Crous P.W."/>
            <person name="Fauchery L."/>
            <person name="Girlanda M."/>
            <person name="Hayes R.D."/>
            <person name="Keri Z."/>
            <person name="LaButti K."/>
            <person name="Lipzen A."/>
            <person name="Lombard V."/>
            <person name="Magnuson J."/>
            <person name="Maillard F."/>
            <person name="Murat C."/>
            <person name="Nolan M."/>
            <person name="Ohm R.A."/>
            <person name="Pangilinan J."/>
            <person name="Pereira M.F."/>
            <person name="Perotto S."/>
            <person name="Peter M."/>
            <person name="Pfister S."/>
            <person name="Riley R."/>
            <person name="Sitrit Y."/>
            <person name="Stielow J.B."/>
            <person name="Szollosi G."/>
            <person name="Zifcakova L."/>
            <person name="Stursova M."/>
            <person name="Spatafora J.W."/>
            <person name="Tedersoo L."/>
            <person name="Vaario L.M."/>
            <person name="Yamada A."/>
            <person name="Yan M."/>
            <person name="Wang P."/>
            <person name="Xu J."/>
            <person name="Bruns T."/>
            <person name="Baldrian P."/>
            <person name="Vilgalys R."/>
            <person name="Dunand C."/>
            <person name="Henrissat B."/>
            <person name="Grigoriev I.V."/>
            <person name="Hibbett D."/>
            <person name="Nagy L.G."/>
            <person name="Martin F.M."/>
        </authorList>
    </citation>
    <scope>NUCLEOTIDE SEQUENCE</scope>
    <source>
        <strain evidence="1">P2</strain>
    </source>
</reference>
<keyword evidence="2" id="KW-1185">Reference proteome</keyword>
<organism evidence="1 2">
    <name type="scientific">Thelephora ganbajun</name>
    <name type="common">Ganba fungus</name>
    <dbReference type="NCBI Taxonomy" id="370292"/>
    <lineage>
        <taxon>Eukaryota</taxon>
        <taxon>Fungi</taxon>
        <taxon>Dikarya</taxon>
        <taxon>Basidiomycota</taxon>
        <taxon>Agaricomycotina</taxon>
        <taxon>Agaricomycetes</taxon>
        <taxon>Thelephorales</taxon>
        <taxon>Thelephoraceae</taxon>
        <taxon>Thelephora</taxon>
    </lineage>
</organism>
<sequence>MEDCANVSVVWAAVRQPITFLLVYIYKGGVIQLGDDWKPRQPTDSSYDKEQRFNDFLDEHPWETIK</sequence>
<dbReference type="Proteomes" id="UP000886501">
    <property type="component" value="Unassembled WGS sequence"/>
</dbReference>
<evidence type="ECO:0000313" key="2">
    <source>
        <dbReference type="Proteomes" id="UP000886501"/>
    </source>
</evidence>
<accession>A0ACB6ZUP9</accession>
<evidence type="ECO:0000313" key="1">
    <source>
        <dbReference type="EMBL" id="KAF9653372.1"/>
    </source>
</evidence>
<reference evidence="1" key="1">
    <citation type="submission" date="2019-10" db="EMBL/GenBank/DDBJ databases">
        <authorList>
            <consortium name="DOE Joint Genome Institute"/>
            <person name="Kuo A."/>
            <person name="Miyauchi S."/>
            <person name="Kiss E."/>
            <person name="Drula E."/>
            <person name="Kohler A."/>
            <person name="Sanchez-Garcia M."/>
            <person name="Andreopoulos B."/>
            <person name="Barry K.W."/>
            <person name="Bonito G."/>
            <person name="Buee M."/>
            <person name="Carver A."/>
            <person name="Chen C."/>
            <person name="Cichocki N."/>
            <person name="Clum A."/>
            <person name="Culley D."/>
            <person name="Crous P.W."/>
            <person name="Fauchery L."/>
            <person name="Girlanda M."/>
            <person name="Hayes R."/>
            <person name="Keri Z."/>
            <person name="Labutti K."/>
            <person name="Lipzen A."/>
            <person name="Lombard V."/>
            <person name="Magnuson J."/>
            <person name="Maillard F."/>
            <person name="Morin E."/>
            <person name="Murat C."/>
            <person name="Nolan M."/>
            <person name="Ohm R."/>
            <person name="Pangilinan J."/>
            <person name="Pereira M."/>
            <person name="Perotto S."/>
            <person name="Peter M."/>
            <person name="Riley R."/>
            <person name="Sitrit Y."/>
            <person name="Stielow B."/>
            <person name="Szollosi G."/>
            <person name="Zifcakova L."/>
            <person name="Stursova M."/>
            <person name="Spatafora J.W."/>
            <person name="Tedersoo L."/>
            <person name="Vaario L.-M."/>
            <person name="Yamada A."/>
            <person name="Yan M."/>
            <person name="Wang P."/>
            <person name="Xu J."/>
            <person name="Bruns T."/>
            <person name="Baldrian P."/>
            <person name="Vilgalys R."/>
            <person name="Henrissat B."/>
            <person name="Grigoriev I.V."/>
            <person name="Hibbett D."/>
            <person name="Nagy L.G."/>
            <person name="Martin F.M."/>
        </authorList>
    </citation>
    <scope>NUCLEOTIDE SEQUENCE</scope>
    <source>
        <strain evidence="1">P2</strain>
    </source>
</reference>
<name>A0ACB6ZUP9_THEGA</name>
<gene>
    <name evidence="1" type="ORF">BDM02DRAFT_1904341</name>
</gene>
<dbReference type="EMBL" id="MU117964">
    <property type="protein sequence ID" value="KAF9653372.1"/>
    <property type="molecule type" value="Genomic_DNA"/>
</dbReference>
<proteinExistence type="predicted"/>